<evidence type="ECO:0000256" key="1">
    <source>
        <dbReference type="SAM" id="Phobius"/>
    </source>
</evidence>
<keyword evidence="1" id="KW-1133">Transmembrane helix</keyword>
<feature type="transmembrane region" description="Helical" evidence="1">
    <location>
        <begin position="275"/>
        <end position="292"/>
    </location>
</feature>
<protein>
    <submittedName>
        <fullName evidence="2">Uncharacterized protein</fullName>
    </submittedName>
</protein>
<keyword evidence="1" id="KW-0812">Transmembrane</keyword>
<accession>A0ABX8VI92</accession>
<gene>
    <name evidence="2" type="ORF">K0O64_02850</name>
</gene>
<proteinExistence type="predicted"/>
<dbReference type="PANTHER" id="PTHR37422">
    <property type="entry name" value="TEICHURONIC ACID BIOSYNTHESIS PROTEIN TUAE"/>
    <property type="match status" value="1"/>
</dbReference>
<feature type="transmembrane region" description="Helical" evidence="1">
    <location>
        <begin position="127"/>
        <end position="144"/>
    </location>
</feature>
<evidence type="ECO:0000313" key="3">
    <source>
        <dbReference type="Proteomes" id="UP000825367"/>
    </source>
</evidence>
<keyword evidence="1" id="KW-0472">Membrane</keyword>
<organism evidence="2 3">
    <name type="scientific">Mycolicibacterium pallens</name>
    <dbReference type="NCBI Taxonomy" id="370524"/>
    <lineage>
        <taxon>Bacteria</taxon>
        <taxon>Bacillati</taxon>
        <taxon>Actinomycetota</taxon>
        <taxon>Actinomycetes</taxon>
        <taxon>Mycobacteriales</taxon>
        <taxon>Mycobacteriaceae</taxon>
        <taxon>Mycolicibacterium</taxon>
    </lineage>
</organism>
<dbReference type="InterPro" id="IPR051533">
    <property type="entry name" value="WaaL-like"/>
</dbReference>
<sequence length="473" mass="51242">MTVTSARVRPAPVHVRTAGSIRKVEVLALPSQRDRRVVRIEGPMLQRSRLFITRDTVAVLLVVMMWGRVVGALIVLSLTTEKTFVRVGQGPISTPASRVTTQLFFLMAVGIGIAVVLFRINDVTRPGLWRLLVVLAPWLCILTRDLYYRSPTPDSALFLVVVLALAALRPNPRRVLTTLGALVVLTAIIAIAIGFLRPEAGIVREPGGIVRARADKGVFPSLGLLQGMFTSENNLGLYLAVGAAAVATLPRWWLRLPSLGIVVFAVCWSSSRNEMFAIACMLVVGIVVGTLVELGRRPAASAVARIATATALVTMCVLPFMGWEADAFTGRAAIWKGSLIQWSSRAIFEGFGHDWYGRIGRDTSELGGAAFEAHNQFIQFLVTGGVILAFVAVGSLFVQTYAITVSRSRYLTIAAMLVTGICVSGFLEDPLGFVDRGEFWTVTIVPLTVLFFARPGETRVTRTGDTCQASSAR</sequence>
<name>A0ABX8VI92_9MYCO</name>
<feature type="transmembrane region" description="Helical" evidence="1">
    <location>
        <begin position="57"/>
        <end position="79"/>
    </location>
</feature>
<evidence type="ECO:0000313" key="2">
    <source>
        <dbReference type="EMBL" id="QYL17533.1"/>
    </source>
</evidence>
<dbReference type="RefSeq" id="WP_156909835.1">
    <property type="nucleotide sequence ID" value="NZ_BAAAVX010000004.1"/>
</dbReference>
<feature type="transmembrane region" description="Helical" evidence="1">
    <location>
        <begin position="439"/>
        <end position="456"/>
    </location>
</feature>
<feature type="transmembrane region" description="Helical" evidence="1">
    <location>
        <begin position="175"/>
        <end position="196"/>
    </location>
</feature>
<keyword evidence="3" id="KW-1185">Reference proteome</keyword>
<feature type="transmembrane region" description="Helical" evidence="1">
    <location>
        <begin position="410"/>
        <end position="427"/>
    </location>
</feature>
<dbReference type="PANTHER" id="PTHR37422:SF13">
    <property type="entry name" value="LIPOPOLYSACCHARIDE BIOSYNTHESIS PROTEIN PA4999-RELATED"/>
    <property type="match status" value="1"/>
</dbReference>
<feature type="transmembrane region" description="Helical" evidence="1">
    <location>
        <begin position="235"/>
        <end position="254"/>
    </location>
</feature>
<feature type="transmembrane region" description="Helical" evidence="1">
    <location>
        <begin position="377"/>
        <end position="398"/>
    </location>
</feature>
<feature type="transmembrane region" description="Helical" evidence="1">
    <location>
        <begin position="99"/>
        <end position="120"/>
    </location>
</feature>
<dbReference type="Proteomes" id="UP000825367">
    <property type="component" value="Chromosome"/>
</dbReference>
<reference evidence="2 3" key="1">
    <citation type="submission" date="2021-07" db="EMBL/GenBank/DDBJ databases">
        <title>Whole genome sequencing of non-tuberculosis mycobacteria type-strains.</title>
        <authorList>
            <person name="Igarashi Y."/>
            <person name="Osugi A."/>
            <person name="Mitarai S."/>
        </authorList>
    </citation>
    <scope>NUCLEOTIDE SEQUENCE [LARGE SCALE GENOMIC DNA]</scope>
    <source>
        <strain evidence="2 3">JCM 16370</strain>
    </source>
</reference>
<dbReference type="EMBL" id="CP080333">
    <property type="protein sequence ID" value="QYL17533.1"/>
    <property type="molecule type" value="Genomic_DNA"/>
</dbReference>